<gene>
    <name evidence="1" type="ORF">OQ273_09305</name>
</gene>
<proteinExistence type="predicted"/>
<keyword evidence="2" id="KW-1185">Reference proteome</keyword>
<protein>
    <recommendedName>
        <fullName evidence="3">Methyltransferase FkbM domain-containing protein</fullName>
    </recommendedName>
</protein>
<evidence type="ECO:0008006" key="3">
    <source>
        <dbReference type="Google" id="ProtNLM"/>
    </source>
</evidence>
<reference evidence="1" key="1">
    <citation type="submission" date="2022-11" db="EMBL/GenBank/DDBJ databases">
        <title>Draft genome sequence of Hoeflea poritis E7-10 and Hoeflea prorocentri PM5-8, separated from scleractinian coral Porites lutea and marine dinoflagellate.</title>
        <authorList>
            <person name="Zhang G."/>
            <person name="Wei Q."/>
            <person name="Cai L."/>
        </authorList>
    </citation>
    <scope>NUCLEOTIDE SEQUENCE</scope>
    <source>
        <strain evidence="1">PM5-8</strain>
    </source>
</reference>
<dbReference type="RefSeq" id="WP_267990167.1">
    <property type="nucleotide sequence ID" value="NZ_JAPJZI010000001.1"/>
</dbReference>
<dbReference type="AlphaFoldDB" id="A0A9X3UHJ4"/>
<dbReference type="EMBL" id="JAPJZI010000001">
    <property type="protein sequence ID" value="MDA5398763.1"/>
    <property type="molecule type" value="Genomic_DNA"/>
</dbReference>
<accession>A0A9X3UHJ4</accession>
<evidence type="ECO:0000313" key="1">
    <source>
        <dbReference type="EMBL" id="MDA5398763.1"/>
    </source>
</evidence>
<comment type="caution">
    <text evidence="1">The sequence shown here is derived from an EMBL/GenBank/DDBJ whole genome shotgun (WGS) entry which is preliminary data.</text>
</comment>
<organism evidence="1 2">
    <name type="scientific">Hoeflea prorocentri</name>
    <dbReference type="NCBI Taxonomy" id="1922333"/>
    <lineage>
        <taxon>Bacteria</taxon>
        <taxon>Pseudomonadati</taxon>
        <taxon>Pseudomonadota</taxon>
        <taxon>Alphaproteobacteria</taxon>
        <taxon>Hyphomicrobiales</taxon>
        <taxon>Rhizobiaceae</taxon>
        <taxon>Hoeflea</taxon>
    </lineage>
</organism>
<sequence length="291" mass="32961">MISQALEERIRRLIPSGTVIKKARGMVRHHRRSRKEDRSFAGEYAHLNQLAEKLGIEAGYVVDIGASDGVNQSCTLGFFKRPDWSGLAVEVRPEQFGQMAFVYTEFSNTQLAMNRVTPTNVRSLLQAHEVPERFSILNIDIDSYDLPVAEALLKGGYRPTIITLEINESIPPPVFFTVDYHEDVEYGNGAFNGCSLVAAAEVIRPFGYKLESLQYNNAMFVLTSECNEVIEDKDIVAAYDEGFRDKPDRAELFSWHEDIDQILNAEPEEVINILSQRFVGFEGKYTLKITR</sequence>
<dbReference type="Proteomes" id="UP001151234">
    <property type="component" value="Unassembled WGS sequence"/>
</dbReference>
<name>A0A9X3UHJ4_9HYPH</name>
<evidence type="ECO:0000313" key="2">
    <source>
        <dbReference type="Proteomes" id="UP001151234"/>
    </source>
</evidence>